<protein>
    <submittedName>
        <fullName evidence="1">Uncharacterized protein</fullName>
    </submittedName>
</protein>
<gene>
    <name evidence="1" type="ORF">O6H91_21G069700</name>
</gene>
<accession>A0ACC2ALK5</accession>
<keyword evidence="2" id="KW-1185">Reference proteome</keyword>
<reference evidence="2" key="1">
    <citation type="journal article" date="2024" name="Proc. Natl. Acad. Sci. U.S.A.">
        <title>Extraordinary preservation of gene collinearity over three hundred million years revealed in homosporous lycophytes.</title>
        <authorList>
            <person name="Li C."/>
            <person name="Wickell D."/>
            <person name="Kuo L.Y."/>
            <person name="Chen X."/>
            <person name="Nie B."/>
            <person name="Liao X."/>
            <person name="Peng D."/>
            <person name="Ji J."/>
            <person name="Jenkins J."/>
            <person name="Williams M."/>
            <person name="Shu S."/>
            <person name="Plott C."/>
            <person name="Barry K."/>
            <person name="Rajasekar S."/>
            <person name="Grimwood J."/>
            <person name="Han X."/>
            <person name="Sun S."/>
            <person name="Hou Z."/>
            <person name="He W."/>
            <person name="Dai G."/>
            <person name="Sun C."/>
            <person name="Schmutz J."/>
            <person name="Leebens-Mack J.H."/>
            <person name="Li F.W."/>
            <person name="Wang L."/>
        </authorList>
    </citation>
    <scope>NUCLEOTIDE SEQUENCE [LARGE SCALE GENOMIC DNA]</scope>
    <source>
        <strain evidence="2">cv. PW_Plant_1</strain>
    </source>
</reference>
<sequence length="102" mass="11304">MYHRQCGGNLERGLPPPQVNNQMPNQQPTQGGIQGPELQAPVQVVTVEEPATTDVQAIIRHKDKEKTVRQDAHDEDVASTSRTSNMDVGQMARAMQDMLNQL</sequence>
<evidence type="ECO:0000313" key="1">
    <source>
        <dbReference type="EMBL" id="KAJ7518452.1"/>
    </source>
</evidence>
<name>A0ACC2ALK5_DIPCM</name>
<dbReference type="EMBL" id="CM055112">
    <property type="protein sequence ID" value="KAJ7518452.1"/>
    <property type="molecule type" value="Genomic_DNA"/>
</dbReference>
<comment type="caution">
    <text evidence="1">The sequence shown here is derived from an EMBL/GenBank/DDBJ whole genome shotgun (WGS) entry which is preliminary data.</text>
</comment>
<organism evidence="1 2">
    <name type="scientific">Diphasiastrum complanatum</name>
    <name type="common">Issler's clubmoss</name>
    <name type="synonym">Lycopodium complanatum</name>
    <dbReference type="NCBI Taxonomy" id="34168"/>
    <lineage>
        <taxon>Eukaryota</taxon>
        <taxon>Viridiplantae</taxon>
        <taxon>Streptophyta</taxon>
        <taxon>Embryophyta</taxon>
        <taxon>Tracheophyta</taxon>
        <taxon>Lycopodiopsida</taxon>
        <taxon>Lycopodiales</taxon>
        <taxon>Lycopodiaceae</taxon>
        <taxon>Lycopodioideae</taxon>
        <taxon>Diphasiastrum</taxon>
    </lineage>
</organism>
<dbReference type="Proteomes" id="UP001162992">
    <property type="component" value="Chromosome 21"/>
</dbReference>
<proteinExistence type="predicted"/>
<evidence type="ECO:0000313" key="2">
    <source>
        <dbReference type="Proteomes" id="UP001162992"/>
    </source>
</evidence>